<evidence type="ECO:0000256" key="5">
    <source>
        <dbReference type="ARBA" id="ARBA00047664"/>
    </source>
</evidence>
<evidence type="ECO:0000313" key="8">
    <source>
        <dbReference type="EMBL" id="STU98394.1"/>
    </source>
</evidence>
<comment type="pathway">
    <text evidence="1 6">Purine metabolism; IMP biosynthesis via de novo pathway; N(2)-formyl-N(1)-(5-phospho-D-ribosyl)glycinamide from N(1)-(5-phospho-D-ribosyl)glycinamide (10-formyl THF route): step 1/1.</text>
</comment>
<dbReference type="Proteomes" id="UP000254487">
    <property type="component" value="Unassembled WGS sequence"/>
</dbReference>
<feature type="binding site" evidence="6">
    <location>
        <position position="65"/>
    </location>
    <ligand>
        <name>(6R)-10-formyltetrahydrofolate</name>
        <dbReference type="ChEBI" id="CHEBI:195366"/>
    </ligand>
</feature>
<dbReference type="InterPro" id="IPR002376">
    <property type="entry name" value="Formyl_transf_N"/>
</dbReference>
<evidence type="ECO:0000256" key="2">
    <source>
        <dbReference type="ARBA" id="ARBA00022679"/>
    </source>
</evidence>
<dbReference type="PROSITE" id="PS00373">
    <property type="entry name" value="GART"/>
    <property type="match status" value="1"/>
</dbReference>
<comment type="catalytic activity">
    <reaction evidence="5 6">
        <text>N(1)-(5-phospho-beta-D-ribosyl)glycinamide + (6R)-10-formyltetrahydrofolate = N(2)-formyl-N(1)-(5-phospho-beta-D-ribosyl)glycinamide + (6S)-5,6,7,8-tetrahydrofolate + H(+)</text>
        <dbReference type="Rhea" id="RHEA:15053"/>
        <dbReference type="ChEBI" id="CHEBI:15378"/>
        <dbReference type="ChEBI" id="CHEBI:57453"/>
        <dbReference type="ChEBI" id="CHEBI:143788"/>
        <dbReference type="ChEBI" id="CHEBI:147286"/>
        <dbReference type="ChEBI" id="CHEBI:195366"/>
        <dbReference type="EC" id="2.1.2.2"/>
    </reaction>
</comment>
<dbReference type="GO" id="GO:0006189">
    <property type="term" value="P:'de novo' IMP biosynthetic process"/>
    <property type="evidence" value="ECO:0007669"/>
    <property type="project" value="UniProtKB-UniRule"/>
</dbReference>
<sequence>MKNIVVLISGSGSNLQAIIDACGRKQINGTLRAVFSNKADAFGLERARLAGIPAHALAQSQFADREAFDRQLMHEIDAYAPDLVVLAGYMRILSPAFVSHYQGRLLNIHPSLLPKYPGLHTHRQVLENGDEEHGTSVHFVTDELDGGPVILQAKVPVFAGDSEEEITARVQAQEHAIYPLVISWFVDGRLRMAGNHAWLDERQLPPAGLCRRRMNNQPRMCTSRGFFLIKSVY</sequence>
<dbReference type="EC" id="2.1.2.2" evidence="6"/>
<dbReference type="PANTHER" id="PTHR43369">
    <property type="entry name" value="PHOSPHORIBOSYLGLYCINAMIDE FORMYLTRANSFERASE"/>
    <property type="match status" value="1"/>
</dbReference>
<evidence type="ECO:0000256" key="4">
    <source>
        <dbReference type="ARBA" id="ARBA00038440"/>
    </source>
</evidence>
<reference evidence="8 9" key="1">
    <citation type="submission" date="2018-06" db="EMBL/GenBank/DDBJ databases">
        <authorList>
            <consortium name="Pathogen Informatics"/>
            <person name="Doyle S."/>
        </authorList>
    </citation>
    <scope>NUCLEOTIDE SEQUENCE [LARGE SCALE GENOMIC DNA]</scope>
    <source>
        <strain evidence="8 9">NCTC10313</strain>
    </source>
</reference>
<dbReference type="HAMAP" id="MF_01930">
    <property type="entry name" value="PurN"/>
    <property type="match status" value="1"/>
</dbReference>
<comment type="similarity">
    <text evidence="4 6">Belongs to the GART family.</text>
</comment>
<dbReference type="AlphaFoldDB" id="A0A378A573"/>
<keyword evidence="3 6" id="KW-0658">Purine biosynthesis</keyword>
<dbReference type="SUPFAM" id="SSF53328">
    <property type="entry name" value="Formyltransferase"/>
    <property type="match status" value="1"/>
</dbReference>
<dbReference type="Gene3D" id="3.40.50.170">
    <property type="entry name" value="Formyl transferase, N-terminal domain"/>
    <property type="match status" value="1"/>
</dbReference>
<dbReference type="GO" id="GO:0005829">
    <property type="term" value="C:cytosol"/>
    <property type="evidence" value="ECO:0007669"/>
    <property type="project" value="TreeGrafter"/>
</dbReference>
<feature type="site" description="Raises pKa of active site His" evidence="6">
    <location>
        <position position="145"/>
    </location>
</feature>
<dbReference type="Pfam" id="PF00551">
    <property type="entry name" value="Formyl_trans_N"/>
    <property type="match status" value="1"/>
</dbReference>
<feature type="domain" description="Formyl transferase N-terminal" evidence="7">
    <location>
        <begin position="2"/>
        <end position="182"/>
    </location>
</feature>
<dbReference type="NCBIfam" id="TIGR00639">
    <property type="entry name" value="PurN"/>
    <property type="match status" value="1"/>
</dbReference>
<feature type="binding site" evidence="6">
    <location>
        <begin position="12"/>
        <end position="14"/>
    </location>
    <ligand>
        <name>N(1)-(5-phospho-beta-D-ribosyl)glycinamide</name>
        <dbReference type="ChEBI" id="CHEBI:143788"/>
    </ligand>
</feature>
<dbReference type="CDD" id="cd08645">
    <property type="entry name" value="FMT_core_GART"/>
    <property type="match status" value="1"/>
</dbReference>
<dbReference type="InterPro" id="IPR004607">
    <property type="entry name" value="GART"/>
</dbReference>
<accession>A0A378A573</accession>
<feature type="active site" description="Proton donor" evidence="6">
    <location>
        <position position="109"/>
    </location>
</feature>
<organism evidence="8 9">
    <name type="scientific">Klebsiella pneumoniae subsp. ozaenae</name>
    <dbReference type="NCBI Taxonomy" id="574"/>
    <lineage>
        <taxon>Bacteria</taxon>
        <taxon>Pseudomonadati</taxon>
        <taxon>Pseudomonadota</taxon>
        <taxon>Gammaproteobacteria</taxon>
        <taxon>Enterobacterales</taxon>
        <taxon>Enterobacteriaceae</taxon>
        <taxon>Klebsiella/Raoultella group</taxon>
        <taxon>Klebsiella</taxon>
        <taxon>Klebsiella pneumoniae complex</taxon>
    </lineage>
</organism>
<dbReference type="InterPro" id="IPR001555">
    <property type="entry name" value="GART_AS"/>
</dbReference>
<gene>
    <name evidence="6 8" type="primary">purN</name>
    <name evidence="8" type="ORF">NCTC10313_05138</name>
</gene>
<dbReference type="FunFam" id="3.40.50.170:FF:000005">
    <property type="entry name" value="Phosphoribosylglycinamide formyltransferase"/>
    <property type="match status" value="1"/>
</dbReference>
<feature type="binding site" evidence="6">
    <location>
        <begin position="90"/>
        <end position="93"/>
    </location>
    <ligand>
        <name>(6R)-10-formyltetrahydrofolate</name>
        <dbReference type="ChEBI" id="CHEBI:195366"/>
    </ligand>
</feature>
<dbReference type="GO" id="GO:0004644">
    <property type="term" value="F:phosphoribosylglycinamide formyltransferase activity"/>
    <property type="evidence" value="ECO:0007669"/>
    <property type="project" value="UniProtKB-UniRule"/>
</dbReference>
<dbReference type="EMBL" id="UGLW01000003">
    <property type="protein sequence ID" value="STU98394.1"/>
    <property type="molecule type" value="Genomic_DNA"/>
</dbReference>
<evidence type="ECO:0000256" key="1">
    <source>
        <dbReference type="ARBA" id="ARBA00005054"/>
    </source>
</evidence>
<dbReference type="UniPathway" id="UPA00074">
    <property type="reaction ID" value="UER00126"/>
</dbReference>
<evidence type="ECO:0000256" key="3">
    <source>
        <dbReference type="ARBA" id="ARBA00022755"/>
    </source>
</evidence>
<dbReference type="STRING" id="1218098.GCA_001598715_01788"/>
<evidence type="ECO:0000313" key="9">
    <source>
        <dbReference type="Proteomes" id="UP000254487"/>
    </source>
</evidence>
<evidence type="ECO:0000256" key="6">
    <source>
        <dbReference type="HAMAP-Rule" id="MF_01930"/>
    </source>
</evidence>
<comment type="function">
    <text evidence="6">Catalyzes the transfer of a formyl group from 10-formyltetrahydrofolate to 5-phospho-ribosyl-glycinamide (GAR), producing 5-phospho-ribosyl-N-formylglycinamide (FGAR) and tetrahydrofolate.</text>
</comment>
<proteinExistence type="inferred from homology"/>
<keyword evidence="2 6" id="KW-0808">Transferase</keyword>
<protein>
    <recommendedName>
        <fullName evidence="6">Phosphoribosylglycinamide formyltransferase</fullName>
        <ecNumber evidence="6">2.1.2.2</ecNumber>
    </recommendedName>
    <alternativeName>
        <fullName evidence="6">5'-phosphoribosylglycinamide transformylase</fullName>
    </alternativeName>
    <alternativeName>
        <fullName evidence="6">GAR transformylase</fullName>
        <shortName evidence="6">GART</shortName>
    </alternativeName>
</protein>
<name>A0A378A573_KLEPO</name>
<dbReference type="PANTHER" id="PTHR43369:SF2">
    <property type="entry name" value="PHOSPHORIBOSYLGLYCINAMIDE FORMYLTRANSFERASE"/>
    <property type="match status" value="1"/>
</dbReference>
<evidence type="ECO:0000259" key="7">
    <source>
        <dbReference type="Pfam" id="PF00551"/>
    </source>
</evidence>
<dbReference type="InterPro" id="IPR036477">
    <property type="entry name" value="Formyl_transf_N_sf"/>
</dbReference>
<feature type="binding site" evidence="6">
    <location>
        <position position="107"/>
    </location>
    <ligand>
        <name>(6R)-10-formyltetrahydrofolate</name>
        <dbReference type="ChEBI" id="CHEBI:195366"/>
    </ligand>
</feature>